<dbReference type="AlphaFoldDB" id="A0A8H7MJS2"/>
<dbReference type="EMBL" id="RZGK01000008">
    <property type="protein sequence ID" value="KAF9697360.1"/>
    <property type="molecule type" value="Genomic_DNA"/>
</dbReference>
<accession>A0A8H7MJS2</accession>
<feature type="region of interest" description="Disordered" evidence="1">
    <location>
        <begin position="66"/>
        <end position="135"/>
    </location>
</feature>
<sequence length="356" mass="40018">MSDNADEYAKALKALHGAPVLKKQYDDIFKKARRAGLLEAVFSSLIQSGNDQSVLTSPVVELYPRNSSKRVPGRIPSTSSSRGLSAARGYGNTPRRQKNTPVNTPLRQVRKSPKVLVPVRKPDQTRQIPRRTQGRANTLSQALLWRDFSLLAEDSSPERQLSNGEAPIDELSGDELQLDAPKPTKPAPSKKQTPAKPGRKAKSAKPARRARPTPPTPLEHIDWVFWIQADEVGYWKPLSEFPCPVAISFERNFNTEFLSKPHHIKYYLRMLKSRARVLGRDICVGNATYGNRNTPSKWRRTGGDREKTCDTCFKRGRFCARLVRSGRGVQLGVYPLPGAERMDLGCEAMRYWARDV</sequence>
<dbReference type="Proteomes" id="UP000651452">
    <property type="component" value="Unassembled WGS sequence"/>
</dbReference>
<protein>
    <submittedName>
        <fullName evidence="2">Uncharacterized protein</fullName>
    </submittedName>
</protein>
<feature type="compositionally biased region" description="Low complexity" evidence="1">
    <location>
        <begin position="187"/>
        <end position="196"/>
    </location>
</feature>
<feature type="compositionally biased region" description="Basic residues" evidence="1">
    <location>
        <begin position="197"/>
        <end position="211"/>
    </location>
</feature>
<reference evidence="2" key="1">
    <citation type="submission" date="2018-12" db="EMBL/GenBank/DDBJ databases">
        <authorList>
            <person name="Syme R.A."/>
            <person name="Farfan-Caceres L."/>
            <person name="Lichtenzveig J."/>
        </authorList>
    </citation>
    <scope>NUCLEOTIDE SEQUENCE</scope>
    <source>
        <strain evidence="2">Al4</strain>
    </source>
</reference>
<keyword evidence="3" id="KW-1185">Reference proteome</keyword>
<dbReference type="OrthoDB" id="3797285at2759"/>
<gene>
    <name evidence="2" type="ORF">EKO04_004634</name>
</gene>
<organism evidence="2 3">
    <name type="scientific">Ascochyta lentis</name>
    <dbReference type="NCBI Taxonomy" id="205686"/>
    <lineage>
        <taxon>Eukaryota</taxon>
        <taxon>Fungi</taxon>
        <taxon>Dikarya</taxon>
        <taxon>Ascomycota</taxon>
        <taxon>Pezizomycotina</taxon>
        <taxon>Dothideomycetes</taxon>
        <taxon>Pleosporomycetidae</taxon>
        <taxon>Pleosporales</taxon>
        <taxon>Pleosporineae</taxon>
        <taxon>Didymellaceae</taxon>
        <taxon>Ascochyta</taxon>
    </lineage>
</organism>
<evidence type="ECO:0000313" key="2">
    <source>
        <dbReference type="EMBL" id="KAF9697360.1"/>
    </source>
</evidence>
<evidence type="ECO:0000313" key="3">
    <source>
        <dbReference type="Proteomes" id="UP000651452"/>
    </source>
</evidence>
<feature type="region of interest" description="Disordered" evidence="1">
    <location>
        <begin position="155"/>
        <end position="215"/>
    </location>
</feature>
<evidence type="ECO:0000256" key="1">
    <source>
        <dbReference type="SAM" id="MobiDB-lite"/>
    </source>
</evidence>
<reference evidence="2" key="2">
    <citation type="submission" date="2020-09" db="EMBL/GenBank/DDBJ databases">
        <title>Reference genome assembly for Australian Ascochyta lentis isolate Al4.</title>
        <authorList>
            <person name="Lee R.C."/>
            <person name="Farfan-Caceres L.M."/>
            <person name="Debler J.W."/>
            <person name="Williams A.H."/>
            <person name="Henares B.M."/>
        </authorList>
    </citation>
    <scope>NUCLEOTIDE SEQUENCE</scope>
    <source>
        <strain evidence="2">Al4</strain>
    </source>
</reference>
<proteinExistence type="predicted"/>
<name>A0A8H7MJS2_9PLEO</name>
<feature type="compositionally biased region" description="Acidic residues" evidence="1">
    <location>
        <begin position="167"/>
        <end position="177"/>
    </location>
</feature>
<comment type="caution">
    <text evidence="2">The sequence shown here is derived from an EMBL/GenBank/DDBJ whole genome shotgun (WGS) entry which is preliminary data.</text>
</comment>